<keyword evidence="5 8" id="KW-1133">Transmembrane helix</keyword>
<feature type="transmembrane region" description="Helical" evidence="8">
    <location>
        <begin position="159"/>
        <end position="180"/>
    </location>
</feature>
<proteinExistence type="inferred from homology"/>
<dbReference type="GO" id="GO:0005783">
    <property type="term" value="C:endoplasmic reticulum"/>
    <property type="evidence" value="ECO:0007669"/>
    <property type="project" value="TreeGrafter"/>
</dbReference>
<comment type="subcellular location">
    <subcellularLocation>
        <location evidence="1">Membrane</location>
        <topology evidence="1">Multi-pass membrane protein</topology>
    </subcellularLocation>
</comment>
<keyword evidence="4 8" id="KW-0812">Transmembrane</keyword>
<comment type="caution">
    <text evidence="9">The sequence shown here is derived from an EMBL/GenBank/DDBJ whole genome shotgun (WGS) entry which is preliminary data.</text>
</comment>
<feature type="compositionally biased region" description="Basic residues" evidence="7">
    <location>
        <begin position="298"/>
        <end position="308"/>
    </location>
</feature>
<dbReference type="EMBL" id="JAZGQO010000018">
    <property type="protein sequence ID" value="KAK6167346.1"/>
    <property type="molecule type" value="Genomic_DNA"/>
</dbReference>
<evidence type="ECO:0000256" key="5">
    <source>
        <dbReference type="ARBA" id="ARBA00022989"/>
    </source>
</evidence>
<reference evidence="9 10" key="1">
    <citation type="submission" date="2024-01" db="EMBL/GenBank/DDBJ databases">
        <title>The genome of the rayed Mediterranean limpet Patella caerulea (Linnaeus, 1758).</title>
        <authorList>
            <person name="Anh-Thu Weber A."/>
            <person name="Halstead-Nussloch G."/>
        </authorList>
    </citation>
    <scope>NUCLEOTIDE SEQUENCE [LARGE SCALE GENOMIC DNA]</scope>
    <source>
        <strain evidence="9">AATW-2023a</strain>
        <tissue evidence="9">Whole specimen</tissue>
    </source>
</reference>
<comment type="similarity">
    <text evidence="2">Belongs to the chloride channel MCLC family.</text>
</comment>
<gene>
    <name evidence="9" type="ORF">SNE40_021397</name>
</gene>
<evidence type="ECO:0000313" key="9">
    <source>
        <dbReference type="EMBL" id="KAK6167346.1"/>
    </source>
</evidence>
<keyword evidence="6 8" id="KW-0472">Membrane</keyword>
<evidence type="ECO:0000256" key="3">
    <source>
        <dbReference type="ARBA" id="ARBA00015571"/>
    </source>
</evidence>
<feature type="region of interest" description="Disordered" evidence="7">
    <location>
        <begin position="281"/>
        <end position="321"/>
    </location>
</feature>
<dbReference type="PANTHER" id="PTHR34093:SF1">
    <property type="entry name" value="CHLORIDE CHANNEL CLIC-LIKE PROTEIN 1"/>
    <property type="match status" value="1"/>
</dbReference>
<evidence type="ECO:0000313" key="10">
    <source>
        <dbReference type="Proteomes" id="UP001347796"/>
    </source>
</evidence>
<dbReference type="InterPro" id="IPR009231">
    <property type="entry name" value="Chloride_chnl_CLIC-like"/>
</dbReference>
<evidence type="ECO:0000256" key="7">
    <source>
        <dbReference type="SAM" id="MobiDB-lite"/>
    </source>
</evidence>
<evidence type="ECO:0000256" key="8">
    <source>
        <dbReference type="SAM" id="Phobius"/>
    </source>
</evidence>
<organism evidence="9 10">
    <name type="scientific">Patella caerulea</name>
    <name type="common">Rayed Mediterranean limpet</name>
    <dbReference type="NCBI Taxonomy" id="87958"/>
    <lineage>
        <taxon>Eukaryota</taxon>
        <taxon>Metazoa</taxon>
        <taxon>Spiralia</taxon>
        <taxon>Lophotrochozoa</taxon>
        <taxon>Mollusca</taxon>
        <taxon>Gastropoda</taxon>
        <taxon>Patellogastropoda</taxon>
        <taxon>Patelloidea</taxon>
        <taxon>Patellidae</taxon>
        <taxon>Patella</taxon>
    </lineage>
</organism>
<name>A0AAN8GB62_PATCE</name>
<evidence type="ECO:0000256" key="4">
    <source>
        <dbReference type="ARBA" id="ARBA00022692"/>
    </source>
</evidence>
<evidence type="ECO:0000256" key="6">
    <source>
        <dbReference type="ARBA" id="ARBA00023136"/>
    </source>
</evidence>
<dbReference type="GO" id="GO:0016020">
    <property type="term" value="C:membrane"/>
    <property type="evidence" value="ECO:0007669"/>
    <property type="project" value="UniProtKB-SubCell"/>
</dbReference>
<feature type="transmembrane region" description="Helical" evidence="8">
    <location>
        <begin position="34"/>
        <end position="52"/>
    </location>
</feature>
<evidence type="ECO:0000256" key="2">
    <source>
        <dbReference type="ARBA" id="ARBA00005944"/>
    </source>
</evidence>
<dbReference type="Pfam" id="PF05934">
    <property type="entry name" value="MCLC"/>
    <property type="match status" value="1"/>
</dbReference>
<sequence length="321" mass="37331">MLRNLVQYENNSMHSPHPTNDGHHNRKPFDYKKFFVNLLILVAVVSMPWEFVRLYQREVAKRASHAAQGAPDECTTGSVSLIQTLKSFLHWQFSWSNTNHCEDYYYVLLVDPLWELSPLLVVSSAVTRCVLHPMELLFSGLGRSFRAFFAEIPIQWQPLLLVILTMILLVVILMTCSYRLHIPLLFKIEPKTPVYVQDIKHSNINQNSSYMQMLDTPTNLSGSHIKNGYSENVYQPKKIQNGELFFNAKYIKDEIIIDDSPPEVSIKQTYAEKRKLFYNDTPSLRRDKISKGKDSPKKATKTTRSRKTQKYEEDPNYSDEY</sequence>
<accession>A0AAN8GB62</accession>
<dbReference type="Proteomes" id="UP001347796">
    <property type="component" value="Unassembled WGS sequence"/>
</dbReference>
<evidence type="ECO:0000256" key="1">
    <source>
        <dbReference type="ARBA" id="ARBA00004141"/>
    </source>
</evidence>
<dbReference type="PANTHER" id="PTHR34093">
    <property type="entry name" value="CHLORIDE CHANNEL CLIC-LIKE PROTEIN 1"/>
    <property type="match status" value="1"/>
</dbReference>
<dbReference type="AlphaFoldDB" id="A0AAN8GB62"/>
<keyword evidence="10" id="KW-1185">Reference proteome</keyword>
<protein>
    <recommendedName>
        <fullName evidence="3">Chloride channel CLIC-like protein 1</fullName>
    </recommendedName>
</protein>
<dbReference type="GO" id="GO:0005254">
    <property type="term" value="F:chloride channel activity"/>
    <property type="evidence" value="ECO:0007669"/>
    <property type="project" value="TreeGrafter"/>
</dbReference>
<feature type="compositionally biased region" description="Basic and acidic residues" evidence="7">
    <location>
        <begin position="281"/>
        <end position="297"/>
    </location>
</feature>